<proteinExistence type="predicted"/>
<feature type="transmembrane region" description="Helical" evidence="1">
    <location>
        <begin position="289"/>
        <end position="309"/>
    </location>
</feature>
<feature type="transmembrane region" description="Helical" evidence="1">
    <location>
        <begin position="166"/>
        <end position="185"/>
    </location>
</feature>
<name>A0A0C9MY30_SPHPI</name>
<dbReference type="PANTHER" id="PTHR23028">
    <property type="entry name" value="ACETYLTRANSFERASE"/>
    <property type="match status" value="1"/>
</dbReference>
<feature type="transmembrane region" description="Helical" evidence="1">
    <location>
        <begin position="259"/>
        <end position="277"/>
    </location>
</feature>
<sequence>MRGVAAIAVLLCHAATHVDLAFGTPTLRAVMRPGHNGVDLFFVLSGFLLLLIHHRDIGRPRSVTRYAWRRVRRIYPVYWLALACTIAVTLAGGHGWPAPGRVILSILLWPRTTPPLHPLAWTLQYEVLFYLFFALLLLHRILGLVTIALWLLAILTAQFVPLGGGLATNIFAIEFFFGMGTAHILRIRRPGPRLAAWVAAVGATAFLSAWALEAAGLLYGYGFTARLLYGLSAAALIGGAAGSEGLVRWPRALIGIGQASYAIYLFHLIGIGVAWQIGLRLGVALPPLIWFVLLTIAGALLGGMVHLAIERPLIAWMRRRG</sequence>
<feature type="transmembrane region" description="Helical" evidence="1">
    <location>
        <begin position="197"/>
        <end position="221"/>
    </location>
</feature>
<keyword evidence="1" id="KW-1133">Transmembrane helix</keyword>
<feature type="transmembrane region" description="Helical" evidence="1">
    <location>
        <begin position="74"/>
        <end position="96"/>
    </location>
</feature>
<evidence type="ECO:0000259" key="2">
    <source>
        <dbReference type="Pfam" id="PF01757"/>
    </source>
</evidence>
<feature type="domain" description="Acyltransferase 3" evidence="2">
    <location>
        <begin position="1"/>
        <end position="301"/>
    </location>
</feature>
<dbReference type="EMBL" id="BBJS01000006">
    <property type="protein sequence ID" value="GAN12214.1"/>
    <property type="molecule type" value="Genomic_DNA"/>
</dbReference>
<dbReference type="RefSeq" id="WP_042468349.1">
    <property type="nucleotide sequence ID" value="NZ_BBJS01000006.1"/>
</dbReference>
<dbReference type="PANTHER" id="PTHR23028:SF53">
    <property type="entry name" value="ACYL_TRANSF_3 DOMAIN-CONTAINING PROTEIN"/>
    <property type="match status" value="1"/>
</dbReference>
<dbReference type="Pfam" id="PF01757">
    <property type="entry name" value="Acyl_transf_3"/>
    <property type="match status" value="1"/>
</dbReference>
<comment type="caution">
    <text evidence="3">The sequence shown here is derived from an EMBL/GenBank/DDBJ whole genome shotgun (WGS) entry which is preliminary data.</text>
</comment>
<evidence type="ECO:0000313" key="4">
    <source>
        <dbReference type="Proteomes" id="UP000032025"/>
    </source>
</evidence>
<feature type="transmembrane region" description="Helical" evidence="1">
    <location>
        <begin position="116"/>
        <end position="136"/>
    </location>
</feature>
<dbReference type="Proteomes" id="UP000032025">
    <property type="component" value="Unassembled WGS sequence"/>
</dbReference>
<protein>
    <submittedName>
        <fullName evidence="3">DNA, contig: SP606</fullName>
    </submittedName>
</protein>
<evidence type="ECO:0000313" key="3">
    <source>
        <dbReference type="EMBL" id="GAN12214.1"/>
    </source>
</evidence>
<accession>A0A0C9MY30</accession>
<feature type="transmembrane region" description="Helical" evidence="1">
    <location>
        <begin position="33"/>
        <end position="53"/>
    </location>
</feature>
<dbReference type="GeneID" id="78526612"/>
<keyword evidence="1" id="KW-0812">Transmembrane</keyword>
<organism evidence="3 4">
    <name type="scientific">Sphingomonas paucimobilis NBRC 13935</name>
    <dbReference type="NCBI Taxonomy" id="1219050"/>
    <lineage>
        <taxon>Bacteria</taxon>
        <taxon>Pseudomonadati</taxon>
        <taxon>Pseudomonadota</taxon>
        <taxon>Alphaproteobacteria</taxon>
        <taxon>Sphingomonadales</taxon>
        <taxon>Sphingomonadaceae</taxon>
        <taxon>Sphingomonas</taxon>
    </lineage>
</organism>
<dbReference type="GO" id="GO:0016020">
    <property type="term" value="C:membrane"/>
    <property type="evidence" value="ECO:0007669"/>
    <property type="project" value="TreeGrafter"/>
</dbReference>
<gene>
    <name evidence="3" type="ORF">SP6_06_00090</name>
</gene>
<keyword evidence="4" id="KW-1185">Reference proteome</keyword>
<dbReference type="InterPro" id="IPR002656">
    <property type="entry name" value="Acyl_transf_3_dom"/>
</dbReference>
<keyword evidence="1" id="KW-0472">Membrane</keyword>
<dbReference type="InterPro" id="IPR050879">
    <property type="entry name" value="Acyltransferase_3"/>
</dbReference>
<feature type="transmembrane region" description="Helical" evidence="1">
    <location>
        <begin position="141"/>
        <end position="160"/>
    </location>
</feature>
<feature type="transmembrane region" description="Helical" evidence="1">
    <location>
        <begin position="227"/>
        <end position="247"/>
    </location>
</feature>
<evidence type="ECO:0000256" key="1">
    <source>
        <dbReference type="SAM" id="Phobius"/>
    </source>
</evidence>
<reference evidence="3 4" key="1">
    <citation type="submission" date="2014-08" db="EMBL/GenBank/DDBJ databases">
        <title>Whole genome shotgun sequence of Sphingomonas paucimobilis NBRC 13935.</title>
        <authorList>
            <person name="Hosoyama A."/>
            <person name="Hashimoto M."/>
            <person name="Hosoyama Y."/>
            <person name="Noguchi M."/>
            <person name="Uohara A."/>
            <person name="Ohji S."/>
            <person name="Katano-Makiyama Y."/>
            <person name="Ichikawa N."/>
            <person name="Kimura A."/>
            <person name="Yamazoe A."/>
            <person name="Fujita N."/>
        </authorList>
    </citation>
    <scope>NUCLEOTIDE SEQUENCE [LARGE SCALE GENOMIC DNA]</scope>
    <source>
        <strain evidence="3 4">NBRC 13935</strain>
    </source>
</reference>
<dbReference type="AlphaFoldDB" id="A0A0C9MY30"/>
<dbReference type="GO" id="GO:0016747">
    <property type="term" value="F:acyltransferase activity, transferring groups other than amino-acyl groups"/>
    <property type="evidence" value="ECO:0007669"/>
    <property type="project" value="InterPro"/>
</dbReference>
<dbReference type="GO" id="GO:0000271">
    <property type="term" value="P:polysaccharide biosynthetic process"/>
    <property type="evidence" value="ECO:0007669"/>
    <property type="project" value="TreeGrafter"/>
</dbReference>